<dbReference type="Gene3D" id="3.90.1200.10">
    <property type="match status" value="1"/>
</dbReference>
<evidence type="ECO:0000313" key="3">
    <source>
        <dbReference type="Proteomes" id="UP000579281"/>
    </source>
</evidence>
<evidence type="ECO:0000313" key="2">
    <source>
        <dbReference type="EMBL" id="MBB6217051.1"/>
    </source>
</evidence>
<dbReference type="PANTHER" id="PTHR41283">
    <property type="entry name" value="AMINOGLYCOSIDE PHOSPHOTRANSFERASE"/>
    <property type="match status" value="1"/>
</dbReference>
<dbReference type="Proteomes" id="UP000579281">
    <property type="component" value="Unassembled WGS sequence"/>
</dbReference>
<reference evidence="2 3" key="1">
    <citation type="submission" date="2020-08" db="EMBL/GenBank/DDBJ databases">
        <title>Genomic Encyclopedia of Type Strains, Phase IV (KMG-IV): sequencing the most valuable type-strain genomes for metagenomic binning, comparative biology and taxonomic classification.</title>
        <authorList>
            <person name="Goeker M."/>
        </authorList>
    </citation>
    <scope>NUCLEOTIDE SEQUENCE [LARGE SCALE GENOMIC DNA]</scope>
    <source>
        <strain evidence="2 3">DSM 103526</strain>
    </source>
</reference>
<protein>
    <submittedName>
        <fullName evidence="2">Aminoglycoside phosphotransferase (APT) family kinase protein</fullName>
    </submittedName>
</protein>
<gene>
    <name evidence="2" type="ORF">HNQ80_003156</name>
</gene>
<accession>A0A841KUE5</accession>
<keyword evidence="2" id="KW-0418">Kinase</keyword>
<dbReference type="InterPro" id="IPR002575">
    <property type="entry name" value="Aminoglycoside_PTrfase"/>
</dbReference>
<evidence type="ECO:0000259" key="1">
    <source>
        <dbReference type="Pfam" id="PF01636"/>
    </source>
</evidence>
<keyword evidence="2" id="KW-0808">Transferase</keyword>
<name>A0A841KUE5_9FIRM</name>
<dbReference type="InterPro" id="IPR011009">
    <property type="entry name" value="Kinase-like_dom_sf"/>
</dbReference>
<sequence length="302" mass="35827">MLDFNELKDIPGYDAWQCIKQINQGFSSDKKFFIKDANGRKFFLRLSDVSLYNRKKQEHEIICSMSQLGIPTVQEVDLGLCNYGKNVYMLQTWIDGHLLETVLPTLTETRQYELGLEAGRILKKIHSIQSATTCDWYSTRLKQYLSSYEEYKKHHISYEHEQQIDKFINENIDLLKGKRVSLVHGDYHVGNMILPPTEAIYIIDFDRFDWKNPIEDFYKLAVFSRYISTSFCIGQVDGYTDFSPSREFWKMYALSVAMTSFLSLLWGKRISEDMYRHRKRLCDILVQDHDYFKSNIPKWYRK</sequence>
<dbReference type="Pfam" id="PF01636">
    <property type="entry name" value="APH"/>
    <property type="match status" value="1"/>
</dbReference>
<comment type="caution">
    <text evidence="2">The sequence shown here is derived from an EMBL/GenBank/DDBJ whole genome shotgun (WGS) entry which is preliminary data.</text>
</comment>
<dbReference type="EMBL" id="JACHEN010000019">
    <property type="protein sequence ID" value="MBB6217051.1"/>
    <property type="molecule type" value="Genomic_DNA"/>
</dbReference>
<dbReference type="PANTHER" id="PTHR41283:SF1">
    <property type="entry name" value="AMINOGLYCOSIDE PHOSPHOTRANSFERASE DOMAIN-CONTAINING PROTEIN"/>
    <property type="match status" value="1"/>
</dbReference>
<dbReference type="GO" id="GO:0016301">
    <property type="term" value="F:kinase activity"/>
    <property type="evidence" value="ECO:0007669"/>
    <property type="project" value="UniProtKB-KW"/>
</dbReference>
<dbReference type="RefSeq" id="WP_184311569.1">
    <property type="nucleotide sequence ID" value="NZ_JACHEN010000019.1"/>
</dbReference>
<organism evidence="2 3">
    <name type="scientific">Anaerosolibacter carboniphilus</name>
    <dbReference type="NCBI Taxonomy" id="1417629"/>
    <lineage>
        <taxon>Bacteria</taxon>
        <taxon>Bacillati</taxon>
        <taxon>Bacillota</taxon>
        <taxon>Clostridia</taxon>
        <taxon>Peptostreptococcales</taxon>
        <taxon>Thermotaleaceae</taxon>
        <taxon>Anaerosolibacter</taxon>
    </lineage>
</organism>
<feature type="domain" description="Aminoglycoside phosphotransferase" evidence="1">
    <location>
        <begin position="19"/>
        <end position="240"/>
    </location>
</feature>
<dbReference type="AlphaFoldDB" id="A0A841KUE5"/>
<dbReference type="SUPFAM" id="SSF56112">
    <property type="entry name" value="Protein kinase-like (PK-like)"/>
    <property type="match status" value="1"/>
</dbReference>
<proteinExistence type="predicted"/>
<keyword evidence="3" id="KW-1185">Reference proteome</keyword>